<evidence type="ECO:0000313" key="3">
    <source>
        <dbReference type="Proteomes" id="UP000763557"/>
    </source>
</evidence>
<dbReference type="EMBL" id="JAAATY010000008">
    <property type="protein sequence ID" value="NRN66006.1"/>
    <property type="molecule type" value="Genomic_DNA"/>
</dbReference>
<keyword evidence="3" id="KW-1185">Reference proteome</keyword>
<proteinExistence type="predicted"/>
<evidence type="ECO:0000313" key="2">
    <source>
        <dbReference type="EMBL" id="NRN66006.1"/>
    </source>
</evidence>
<sequence>MMEPIEANYVPDGDGWTITIVGRGQTLTATAPGLVAARDQAEQLVNQIAGNDKNRTVVHRLDGDALEFTTAYLNARLAKPEEPAAAPVEKTEPAEPAKDDTEATKAGAADNSAGKPSGDDEPAQAAKGS</sequence>
<organism evidence="2 3">
    <name type="scientific">Kibdelosporangium persicum</name>
    <dbReference type="NCBI Taxonomy" id="2698649"/>
    <lineage>
        <taxon>Bacteria</taxon>
        <taxon>Bacillati</taxon>
        <taxon>Actinomycetota</taxon>
        <taxon>Actinomycetes</taxon>
        <taxon>Pseudonocardiales</taxon>
        <taxon>Pseudonocardiaceae</taxon>
        <taxon>Kibdelosporangium</taxon>
    </lineage>
</organism>
<feature type="region of interest" description="Disordered" evidence="1">
    <location>
        <begin position="79"/>
        <end position="129"/>
    </location>
</feature>
<feature type="compositionally biased region" description="Basic and acidic residues" evidence="1">
    <location>
        <begin position="89"/>
        <end position="103"/>
    </location>
</feature>
<evidence type="ECO:0000256" key="1">
    <source>
        <dbReference type="SAM" id="MobiDB-lite"/>
    </source>
</evidence>
<name>A0ABX2F3U3_9PSEU</name>
<evidence type="ECO:0008006" key="4">
    <source>
        <dbReference type="Google" id="ProtNLM"/>
    </source>
</evidence>
<protein>
    <recommendedName>
        <fullName evidence="4">DUF2188 domain-containing protein</fullName>
    </recommendedName>
</protein>
<reference evidence="2 3" key="1">
    <citation type="submission" date="2020-01" db="EMBL/GenBank/DDBJ databases">
        <title>Kibdelosporangium persica a novel Actinomycetes from a hot desert in Iran.</title>
        <authorList>
            <person name="Safaei N."/>
            <person name="Zaburannyi N."/>
            <person name="Mueller R."/>
            <person name="Wink J."/>
        </authorList>
    </citation>
    <scope>NUCLEOTIDE SEQUENCE [LARGE SCALE GENOMIC DNA]</scope>
    <source>
        <strain evidence="2 3">4NS15</strain>
    </source>
</reference>
<accession>A0ABX2F3U3</accession>
<comment type="caution">
    <text evidence="2">The sequence shown here is derived from an EMBL/GenBank/DDBJ whole genome shotgun (WGS) entry which is preliminary data.</text>
</comment>
<gene>
    <name evidence="2" type="ORF">GC106_32230</name>
</gene>
<dbReference type="RefSeq" id="WP_173131200.1">
    <property type="nucleotide sequence ID" value="NZ_CBCSGW010000002.1"/>
</dbReference>
<dbReference type="Proteomes" id="UP000763557">
    <property type="component" value="Unassembled WGS sequence"/>
</dbReference>